<evidence type="ECO:0000256" key="4">
    <source>
        <dbReference type="ARBA" id="ARBA00023125"/>
    </source>
</evidence>
<feature type="domain" description="OmpR/PhoB-type" evidence="9">
    <location>
        <begin position="124"/>
        <end position="223"/>
    </location>
</feature>
<dbReference type="PANTHER" id="PTHR48111">
    <property type="entry name" value="REGULATOR OF RPOS"/>
    <property type="match status" value="1"/>
</dbReference>
<dbReference type="GO" id="GO:0000976">
    <property type="term" value="F:transcription cis-regulatory region binding"/>
    <property type="evidence" value="ECO:0007669"/>
    <property type="project" value="TreeGrafter"/>
</dbReference>
<keyword evidence="3" id="KW-0805">Transcription regulation</keyword>
<evidence type="ECO:0000256" key="6">
    <source>
        <dbReference type="PROSITE-ProRule" id="PRU00169"/>
    </source>
</evidence>
<feature type="modified residue" description="4-aspartylphosphate" evidence="6">
    <location>
        <position position="51"/>
    </location>
</feature>
<dbReference type="Gene3D" id="3.40.50.2300">
    <property type="match status" value="1"/>
</dbReference>
<evidence type="ECO:0000256" key="3">
    <source>
        <dbReference type="ARBA" id="ARBA00023015"/>
    </source>
</evidence>
<feature type="domain" description="Response regulatory" evidence="8">
    <location>
        <begin position="2"/>
        <end position="116"/>
    </location>
</feature>
<dbReference type="SUPFAM" id="SSF52172">
    <property type="entry name" value="CheY-like"/>
    <property type="match status" value="1"/>
</dbReference>
<dbReference type="GO" id="GO:0006355">
    <property type="term" value="P:regulation of DNA-templated transcription"/>
    <property type="evidence" value="ECO:0007669"/>
    <property type="project" value="InterPro"/>
</dbReference>
<dbReference type="CDD" id="cd17574">
    <property type="entry name" value="REC_OmpR"/>
    <property type="match status" value="1"/>
</dbReference>
<dbReference type="GO" id="GO:0008984">
    <property type="term" value="F:protein-glutamate methylesterase activity"/>
    <property type="evidence" value="ECO:0007669"/>
    <property type="project" value="UniProtKB-EC"/>
</dbReference>
<proteinExistence type="predicted"/>
<dbReference type="HOGENOM" id="CLU_000445_30_1_5"/>
<sequence>MNILIVEDDPVIADVIGMTLDEAGHFSTVAHTIEASLAELRHNRIDAVLLDINLPDGNGTRLARLIRKHHLPMPILVVSGNSGIDDKIAALGAGADGYLTKPFDRYELMANLDAIIRRTNGHSSAVVTAGNLTVDLSRNYAKIGDKQLNLTGKEFRIVEFLALRKGSVLSKDAFLNHLYGGIDEPEPKIIDVFMCKLRRKLDNAGASGLNIDTVWGQGYILRETPDFEIAEQSI</sequence>
<keyword evidence="10" id="KW-0378">Hydrolase</keyword>
<dbReference type="STRING" id="488538.SAR116_0085"/>
<dbReference type="Gene3D" id="1.10.10.10">
    <property type="entry name" value="Winged helix-like DNA-binding domain superfamily/Winged helix DNA-binding domain"/>
    <property type="match status" value="1"/>
</dbReference>
<keyword evidence="1 6" id="KW-0597">Phosphoprotein</keyword>
<accession>D5BNR1</accession>
<dbReference type="PROSITE" id="PS51755">
    <property type="entry name" value="OMPR_PHOB"/>
    <property type="match status" value="1"/>
</dbReference>
<evidence type="ECO:0000313" key="10">
    <source>
        <dbReference type="EMBL" id="ADE38328.1"/>
    </source>
</evidence>
<name>D5BNR1_PUNMI</name>
<feature type="DNA-binding region" description="OmpR/PhoB-type" evidence="7">
    <location>
        <begin position="124"/>
        <end position="223"/>
    </location>
</feature>
<protein>
    <submittedName>
        <fullName evidence="10">Two component transcriptional regulator, winged helix family</fullName>
        <ecNumber evidence="10">3.1.1.61</ecNumber>
    </submittedName>
</protein>
<evidence type="ECO:0000256" key="1">
    <source>
        <dbReference type="ARBA" id="ARBA00022553"/>
    </source>
</evidence>
<dbReference type="Pfam" id="PF00486">
    <property type="entry name" value="Trans_reg_C"/>
    <property type="match status" value="1"/>
</dbReference>
<dbReference type="PANTHER" id="PTHR48111:SF22">
    <property type="entry name" value="REGULATOR OF RPOS"/>
    <property type="match status" value="1"/>
</dbReference>
<dbReference type="Pfam" id="PF00072">
    <property type="entry name" value="Response_reg"/>
    <property type="match status" value="1"/>
</dbReference>
<evidence type="ECO:0000256" key="2">
    <source>
        <dbReference type="ARBA" id="ARBA00023012"/>
    </source>
</evidence>
<keyword evidence="11" id="KW-1185">Reference proteome</keyword>
<dbReference type="InterPro" id="IPR001789">
    <property type="entry name" value="Sig_transdc_resp-reg_receiver"/>
</dbReference>
<dbReference type="OrthoDB" id="9802426at2"/>
<organism evidence="10 11">
    <name type="scientific">Puniceispirillum marinum (strain IMCC1322)</name>
    <dbReference type="NCBI Taxonomy" id="488538"/>
    <lineage>
        <taxon>Bacteria</taxon>
        <taxon>Pseudomonadati</taxon>
        <taxon>Pseudomonadota</taxon>
        <taxon>Alphaproteobacteria</taxon>
        <taxon>Candidatus Puniceispirillales</taxon>
        <taxon>Candidatus Puniceispirillaceae</taxon>
        <taxon>Candidatus Puniceispirillum</taxon>
    </lineage>
</organism>
<dbReference type="InterPro" id="IPR001867">
    <property type="entry name" value="OmpR/PhoB-type_DNA-bd"/>
</dbReference>
<evidence type="ECO:0000259" key="9">
    <source>
        <dbReference type="PROSITE" id="PS51755"/>
    </source>
</evidence>
<dbReference type="KEGG" id="apb:SAR116_0085"/>
<keyword evidence="4 7" id="KW-0238">DNA-binding</keyword>
<dbReference type="EC" id="3.1.1.61" evidence="10"/>
<gene>
    <name evidence="10" type="ordered locus">SAR116_0085</name>
</gene>
<dbReference type="PROSITE" id="PS50110">
    <property type="entry name" value="RESPONSE_REGULATORY"/>
    <property type="match status" value="1"/>
</dbReference>
<dbReference type="GO" id="GO:0000156">
    <property type="term" value="F:phosphorelay response regulator activity"/>
    <property type="evidence" value="ECO:0007669"/>
    <property type="project" value="TreeGrafter"/>
</dbReference>
<dbReference type="GO" id="GO:0032993">
    <property type="term" value="C:protein-DNA complex"/>
    <property type="evidence" value="ECO:0007669"/>
    <property type="project" value="TreeGrafter"/>
</dbReference>
<dbReference type="SMART" id="SM00862">
    <property type="entry name" value="Trans_reg_C"/>
    <property type="match status" value="1"/>
</dbReference>
<dbReference type="Proteomes" id="UP000007460">
    <property type="component" value="Chromosome"/>
</dbReference>
<dbReference type="FunFam" id="1.10.10.10:FF:000052">
    <property type="entry name" value="Cell cycle response regulator"/>
    <property type="match status" value="1"/>
</dbReference>
<dbReference type="GO" id="GO:0005829">
    <property type="term" value="C:cytosol"/>
    <property type="evidence" value="ECO:0007669"/>
    <property type="project" value="TreeGrafter"/>
</dbReference>
<reference evidence="10 11" key="1">
    <citation type="journal article" date="2010" name="J. Bacteriol.">
        <title>Complete genome sequence of "Candidatus Puniceispirillum marinum" IMCC1322, a representative of the SAR116 clade in the Alphaproteobacteria.</title>
        <authorList>
            <person name="Oh H.M."/>
            <person name="Kwon K.K."/>
            <person name="Kang I."/>
            <person name="Kang S.G."/>
            <person name="Lee J.H."/>
            <person name="Kim S.J."/>
            <person name="Cho J.C."/>
        </authorList>
    </citation>
    <scope>NUCLEOTIDE SEQUENCE [LARGE SCALE GENOMIC DNA]</scope>
    <source>
        <strain evidence="10 11">IMCC1322</strain>
    </source>
</reference>
<keyword evidence="5" id="KW-0804">Transcription</keyword>
<evidence type="ECO:0000256" key="5">
    <source>
        <dbReference type="ARBA" id="ARBA00023163"/>
    </source>
</evidence>
<dbReference type="InterPro" id="IPR011006">
    <property type="entry name" value="CheY-like_superfamily"/>
</dbReference>
<dbReference type="SMART" id="SM00448">
    <property type="entry name" value="REC"/>
    <property type="match status" value="1"/>
</dbReference>
<dbReference type="EMBL" id="CP001751">
    <property type="protein sequence ID" value="ADE38328.1"/>
    <property type="molecule type" value="Genomic_DNA"/>
</dbReference>
<dbReference type="InterPro" id="IPR036388">
    <property type="entry name" value="WH-like_DNA-bd_sf"/>
</dbReference>
<evidence type="ECO:0000313" key="11">
    <source>
        <dbReference type="Proteomes" id="UP000007460"/>
    </source>
</evidence>
<dbReference type="CDD" id="cd00383">
    <property type="entry name" value="trans_reg_C"/>
    <property type="match status" value="1"/>
</dbReference>
<dbReference type="InterPro" id="IPR039420">
    <property type="entry name" value="WalR-like"/>
</dbReference>
<evidence type="ECO:0000259" key="8">
    <source>
        <dbReference type="PROSITE" id="PS50110"/>
    </source>
</evidence>
<keyword evidence="2" id="KW-0902">Two-component regulatory system</keyword>
<dbReference type="RefSeq" id="WP_013044958.1">
    <property type="nucleotide sequence ID" value="NC_014010.1"/>
</dbReference>
<dbReference type="AlphaFoldDB" id="D5BNR1"/>
<evidence type="ECO:0000256" key="7">
    <source>
        <dbReference type="PROSITE-ProRule" id="PRU01091"/>
    </source>
</evidence>
<dbReference type="eggNOG" id="COG0745">
    <property type="taxonomic scope" value="Bacteria"/>
</dbReference>